<accession>A0A1A8YZT3</accession>
<keyword evidence="4" id="KW-1185">Reference proteome</keyword>
<reference evidence="1" key="1">
    <citation type="submission" date="2016-05" db="EMBL/GenBank/DDBJ databases">
        <authorList>
            <person name="Lavstsen T."/>
            <person name="Jespersen J.S."/>
        </authorList>
    </citation>
    <scope>NUCLEOTIDE SEQUENCE [LARGE SCALE GENOMIC DNA]</scope>
</reference>
<evidence type="ECO:0000313" key="2">
    <source>
        <dbReference type="EMBL" id="SBT37708.1"/>
    </source>
</evidence>
<protein>
    <submittedName>
        <fullName evidence="1">Uncharacterized protein</fullName>
    </submittedName>
</protein>
<evidence type="ECO:0000313" key="1">
    <source>
        <dbReference type="EMBL" id="SBT37125.1"/>
    </source>
</evidence>
<dbReference type="Proteomes" id="UP000078555">
    <property type="component" value="Unassembled WGS sequence"/>
</dbReference>
<gene>
    <name evidence="1" type="ORF">POVWA1_035270</name>
    <name evidence="2" type="ORF">POVWA2_034440</name>
</gene>
<evidence type="ECO:0000313" key="3">
    <source>
        <dbReference type="Proteomes" id="UP000078550"/>
    </source>
</evidence>
<evidence type="ECO:0000313" key="4">
    <source>
        <dbReference type="Proteomes" id="UP000078555"/>
    </source>
</evidence>
<reference evidence="3 4" key="2">
    <citation type="submission" date="2016-05" db="EMBL/GenBank/DDBJ databases">
        <authorList>
            <person name="Naeem Raeece"/>
        </authorList>
    </citation>
    <scope>NUCLEOTIDE SEQUENCE [LARGE SCALE GENOMIC DNA]</scope>
</reference>
<organism evidence="1 4">
    <name type="scientific">Plasmodium ovale wallikeri</name>
    <dbReference type="NCBI Taxonomy" id="864142"/>
    <lineage>
        <taxon>Eukaryota</taxon>
        <taxon>Sar</taxon>
        <taxon>Alveolata</taxon>
        <taxon>Apicomplexa</taxon>
        <taxon>Aconoidasida</taxon>
        <taxon>Haemosporida</taxon>
        <taxon>Plasmodiidae</taxon>
        <taxon>Plasmodium</taxon>
        <taxon>Plasmodium (Plasmodium)</taxon>
    </lineage>
</organism>
<dbReference type="EMBL" id="FLRD01000101">
    <property type="protein sequence ID" value="SBT37125.1"/>
    <property type="molecule type" value="Genomic_DNA"/>
</dbReference>
<dbReference type="EMBL" id="FLRE01000129">
    <property type="protein sequence ID" value="SBT37708.1"/>
    <property type="molecule type" value="Genomic_DNA"/>
</dbReference>
<name>A0A1A8YZT3_PLAOA</name>
<sequence length="117" mass="13225">MGLFRGVTSSQYTLPGINKKDHTLKVLPPTRTANAKVILTIQFVNYTFTPQSQGHVIRPFRRKEDTCVEYGWKVSALGGTGLCMPFFATPFESALEKMELTISRYQLFLLFSSLSEK</sequence>
<dbReference type="AlphaFoldDB" id="A0A1A8YZT3"/>
<dbReference type="Proteomes" id="UP000078550">
    <property type="component" value="Unassembled WGS sequence"/>
</dbReference>
<proteinExistence type="predicted"/>